<reference evidence="1" key="1">
    <citation type="submission" date="2020-04" db="EMBL/GenBank/DDBJ databases">
        <authorList>
            <person name="Chiriac C."/>
            <person name="Salcher M."/>
            <person name="Ghai R."/>
            <person name="Kavagutti S V."/>
        </authorList>
    </citation>
    <scope>NUCLEOTIDE SEQUENCE</scope>
</reference>
<dbReference type="EMBL" id="LR796387">
    <property type="protein sequence ID" value="CAB4141115.1"/>
    <property type="molecule type" value="Genomic_DNA"/>
</dbReference>
<name>A0A6J5M2F6_9CAUD</name>
<accession>A0A6J5M2F6</accession>
<protein>
    <submittedName>
        <fullName evidence="1">Uncharacterized protein</fullName>
    </submittedName>
</protein>
<evidence type="ECO:0000313" key="1">
    <source>
        <dbReference type="EMBL" id="CAB4141115.1"/>
    </source>
</evidence>
<organism evidence="1">
    <name type="scientific">uncultured Caudovirales phage</name>
    <dbReference type="NCBI Taxonomy" id="2100421"/>
    <lineage>
        <taxon>Viruses</taxon>
        <taxon>Duplodnaviria</taxon>
        <taxon>Heunggongvirae</taxon>
        <taxon>Uroviricota</taxon>
        <taxon>Caudoviricetes</taxon>
        <taxon>Peduoviridae</taxon>
        <taxon>Maltschvirus</taxon>
        <taxon>Maltschvirus maltsch</taxon>
    </lineage>
</organism>
<proteinExistence type="predicted"/>
<gene>
    <name evidence="1" type="ORF">UFOVP412_13</name>
</gene>
<sequence>MVVKQIKPNWWILRSGEGAEGLVFFGYSRREVIGKFRSWIRYHDLERVRVKHGL</sequence>